<name>A0A412MA07_9FIRM</name>
<organism evidence="1 2">
    <name type="scientific">Dorea formicigenerans</name>
    <dbReference type="NCBI Taxonomy" id="39486"/>
    <lineage>
        <taxon>Bacteria</taxon>
        <taxon>Bacillati</taxon>
        <taxon>Bacillota</taxon>
        <taxon>Clostridia</taxon>
        <taxon>Lachnospirales</taxon>
        <taxon>Lachnospiraceae</taxon>
        <taxon>Dorea</taxon>
    </lineage>
</organism>
<dbReference type="EMBL" id="QRWH01000022">
    <property type="protein sequence ID" value="RGT06793.1"/>
    <property type="molecule type" value="Genomic_DNA"/>
</dbReference>
<accession>A0A412MA07</accession>
<evidence type="ECO:0000313" key="1">
    <source>
        <dbReference type="EMBL" id="RGT06793.1"/>
    </source>
</evidence>
<evidence type="ECO:0000313" key="2">
    <source>
        <dbReference type="Proteomes" id="UP000283630"/>
    </source>
</evidence>
<dbReference type="RefSeq" id="WP_118146273.1">
    <property type="nucleotide sequence ID" value="NZ_QSKA01000025.1"/>
</dbReference>
<sequence>MNSLNPDTISMFLQEYQVRNLQDLKIAIYDNLEAEYTYVKELRSSTGSEVASKISYYPELTLDQFIFKMKHPSLRKVQALNIYAMVDILNVDLNYQMMITELNGLHNDRGLVLPGVHFSLMIDLDTQNLSSTYIASFLTNVLSNLSNIDFDLYCGSQAQKKMVFAIKDIYSVSGMLVDQSHCLSVTTIEDSSLSTELYHKIRLLCSKEALLIRKTTIENMIRNYEYEHSLFAQNLSSILGHFTEHFLPDELYEKLFNKYCSVFTSLKPETLRRLHSITVQLLRCAHIKVMIYTSAFNDFAVTGELDFYGFRIQLTPEQRLHYIKHIDELRKNNAGLELKILPNGVLSDYQHIPRPTLFLSEDFTYLRFEKNTPEYNVCIPNKIVLNKIFKDFFTELWDSDTCVSPDSLITHSIMSMEILQSETSKI</sequence>
<comment type="caution">
    <text evidence="1">The sequence shown here is derived from an EMBL/GenBank/DDBJ whole genome shotgun (WGS) entry which is preliminary data.</text>
</comment>
<protein>
    <submittedName>
        <fullName evidence="1">Uncharacterized protein</fullName>
    </submittedName>
</protein>
<proteinExistence type="predicted"/>
<reference evidence="1 2" key="1">
    <citation type="submission" date="2018-08" db="EMBL/GenBank/DDBJ databases">
        <title>A genome reference for cultivated species of the human gut microbiota.</title>
        <authorList>
            <person name="Zou Y."/>
            <person name="Xue W."/>
            <person name="Luo G."/>
        </authorList>
    </citation>
    <scope>NUCLEOTIDE SEQUENCE [LARGE SCALE GENOMIC DNA]</scope>
    <source>
        <strain evidence="1 2">AF19-4AC</strain>
    </source>
</reference>
<dbReference type="Proteomes" id="UP000283630">
    <property type="component" value="Unassembled WGS sequence"/>
</dbReference>
<dbReference type="AlphaFoldDB" id="A0A412MA07"/>
<gene>
    <name evidence="1" type="ORF">DWX53_15150</name>
</gene>